<dbReference type="InterPro" id="IPR005467">
    <property type="entry name" value="His_kinase_dom"/>
</dbReference>
<evidence type="ECO:0000259" key="7">
    <source>
        <dbReference type="PROSITE" id="PS50113"/>
    </source>
</evidence>
<keyword evidence="5" id="KW-0902">Two-component regulatory system</keyword>
<accession>A0A0V7ZBB7</accession>
<dbReference type="NCBIfam" id="TIGR00229">
    <property type="entry name" value="sensory_box"/>
    <property type="match status" value="2"/>
</dbReference>
<evidence type="ECO:0000256" key="4">
    <source>
        <dbReference type="ARBA" id="ARBA00022777"/>
    </source>
</evidence>
<dbReference type="InterPro" id="IPR000700">
    <property type="entry name" value="PAS-assoc_C"/>
</dbReference>
<dbReference type="InterPro" id="IPR000014">
    <property type="entry name" value="PAS"/>
</dbReference>
<dbReference type="PROSITE" id="PS50109">
    <property type="entry name" value="HIS_KIN"/>
    <property type="match status" value="1"/>
</dbReference>
<evidence type="ECO:0000256" key="1">
    <source>
        <dbReference type="ARBA" id="ARBA00000085"/>
    </source>
</evidence>
<keyword evidence="3" id="KW-0597">Phosphoprotein</keyword>
<feature type="domain" description="Histidine kinase" evidence="6">
    <location>
        <begin position="413"/>
        <end position="671"/>
    </location>
</feature>
<dbReference type="Proteomes" id="UP000053372">
    <property type="component" value="Unassembled WGS sequence"/>
</dbReference>
<dbReference type="SMART" id="SM00086">
    <property type="entry name" value="PAC"/>
    <property type="match status" value="2"/>
</dbReference>
<dbReference type="EMBL" id="LMTZ01000171">
    <property type="protein sequence ID" value="KST61797.1"/>
    <property type="molecule type" value="Genomic_DNA"/>
</dbReference>
<dbReference type="RefSeq" id="WP_058184902.1">
    <property type="nucleotide sequence ID" value="NZ_LMTZ01000171.1"/>
</dbReference>
<dbReference type="SUPFAM" id="SSF55785">
    <property type="entry name" value="PYP-like sensor domain (PAS domain)"/>
    <property type="match status" value="2"/>
</dbReference>
<evidence type="ECO:0000256" key="5">
    <source>
        <dbReference type="ARBA" id="ARBA00023012"/>
    </source>
</evidence>
<dbReference type="InterPro" id="IPR003661">
    <property type="entry name" value="HisK_dim/P_dom"/>
</dbReference>
<feature type="domain" description="PAC" evidence="7">
    <location>
        <begin position="327"/>
        <end position="379"/>
    </location>
</feature>
<dbReference type="InterPro" id="IPR036890">
    <property type="entry name" value="HATPase_C_sf"/>
</dbReference>
<dbReference type="InterPro" id="IPR004358">
    <property type="entry name" value="Sig_transdc_His_kin-like_C"/>
</dbReference>
<dbReference type="OrthoDB" id="9773246at2"/>
<dbReference type="Pfam" id="PF02518">
    <property type="entry name" value="HATPase_c"/>
    <property type="match status" value="1"/>
</dbReference>
<organism evidence="8 9">
    <name type="scientific">Mastigocoleus testarum BC008</name>
    <dbReference type="NCBI Taxonomy" id="371196"/>
    <lineage>
        <taxon>Bacteria</taxon>
        <taxon>Bacillati</taxon>
        <taxon>Cyanobacteriota</taxon>
        <taxon>Cyanophyceae</taxon>
        <taxon>Nostocales</taxon>
        <taxon>Hapalosiphonaceae</taxon>
        <taxon>Mastigocoleus</taxon>
    </lineage>
</organism>
<dbReference type="CDD" id="cd00082">
    <property type="entry name" value="HisKA"/>
    <property type="match status" value="1"/>
</dbReference>
<dbReference type="InterPro" id="IPR036097">
    <property type="entry name" value="HisK_dim/P_sf"/>
</dbReference>
<dbReference type="CDD" id="cd00130">
    <property type="entry name" value="PAS"/>
    <property type="match status" value="1"/>
</dbReference>
<keyword evidence="4" id="KW-0808">Transferase</keyword>
<protein>
    <recommendedName>
        <fullName evidence="2">histidine kinase</fullName>
        <ecNumber evidence="2">2.7.13.3</ecNumber>
    </recommendedName>
</protein>
<gene>
    <name evidence="8" type="ORF">BC008_07070</name>
</gene>
<dbReference type="Gene3D" id="3.30.565.10">
    <property type="entry name" value="Histidine kinase-like ATPase, C-terminal domain"/>
    <property type="match status" value="1"/>
</dbReference>
<dbReference type="SMART" id="SM00387">
    <property type="entry name" value="HATPase_c"/>
    <property type="match status" value="1"/>
</dbReference>
<dbReference type="Gene3D" id="1.10.287.130">
    <property type="match status" value="1"/>
</dbReference>
<keyword evidence="9" id="KW-1185">Reference proteome</keyword>
<dbReference type="EC" id="2.7.13.3" evidence="2"/>
<dbReference type="FunFam" id="3.30.450.20:FF:000099">
    <property type="entry name" value="Sensory box sensor histidine kinase"/>
    <property type="match status" value="1"/>
</dbReference>
<dbReference type="SMART" id="SM00091">
    <property type="entry name" value="PAS"/>
    <property type="match status" value="2"/>
</dbReference>
<dbReference type="Gene3D" id="3.30.450.20">
    <property type="entry name" value="PAS domain"/>
    <property type="match status" value="2"/>
</dbReference>
<evidence type="ECO:0000259" key="6">
    <source>
        <dbReference type="PROSITE" id="PS50109"/>
    </source>
</evidence>
<comment type="caution">
    <text evidence="8">The sequence shown here is derived from an EMBL/GenBank/DDBJ whole genome shotgun (WGS) entry which is preliminary data.</text>
</comment>
<dbReference type="InterPro" id="IPR001610">
    <property type="entry name" value="PAC"/>
</dbReference>
<sequence length="675" mass="76645">MHHLTPLTTVSEQTLEQLELQVSLLNAAIAATPDWIFIKDENFSYVLANESYARAVGQTVTSIIGKDDLELGFSSELVSDDSLENIPGSRMEDLAVLRGETITKGQDVITLRDGSKRIFQTKKQPLRNSQGKIFAILGFCRDITENCQVQKHLQKILLHEDKDINEANLPTKHLANVSTCINSEKINLEKISSRQIGSQQTNLQPINLQVPHPSSLLSQANLETSVQSIESQQVDFRLQQAQRMLEKMLPTLGCSEQRYRSLVLASAQLVWTADRQGKIQDVVTRSKDSQIALLEIKGDKWKHLLHPEDRDRISQAWQKSINSQKLYQEEMRVQTKQGDYRYFLVRAVPIFTDNGQIREWVGVCIDIHDRKQVETELQQKAWELEKTLQKLNTTQNQLIQNDKMSSLGQLVAGVAHEINNPVNFIYGNLNHADGYIQDLLGFLQTYEKHYPNAVQEIAEEAEAIDLEFMRQDLPKLLSSMKMGAQRIREIVLSLRNFSRVDEMEKKEVDIHEGIDSTLMILQYRLKAKPEHMGILVEKSYGDLPPVECYPGQLNQVFMNILSNALDALEERDRKRSLKAIEENPSRICICTEIDGLDKVIIRISDNGPGISEEVQERMFEPFFTTKPIGKGTGLGMSISYQIIAEKHGGYLQCNSLPGKGSEFLIEIPLQQNQIV</sequence>
<reference evidence="8 9" key="1">
    <citation type="journal article" date="2015" name="Genome Announc.">
        <title>Draft Genome of the Euendolithic (true boring) Cyanobacterium Mastigocoleus testarum strain BC008.</title>
        <authorList>
            <person name="Guida B.S."/>
            <person name="Garcia-Pichel F."/>
        </authorList>
    </citation>
    <scope>NUCLEOTIDE SEQUENCE [LARGE SCALE GENOMIC DNA]</scope>
    <source>
        <strain evidence="8 9">BC008</strain>
    </source>
</reference>
<dbReference type="InterPro" id="IPR035965">
    <property type="entry name" value="PAS-like_dom_sf"/>
</dbReference>
<dbReference type="SUPFAM" id="SSF55874">
    <property type="entry name" value="ATPase domain of HSP90 chaperone/DNA topoisomerase II/histidine kinase"/>
    <property type="match status" value="1"/>
</dbReference>
<dbReference type="PROSITE" id="PS50113">
    <property type="entry name" value="PAC"/>
    <property type="match status" value="2"/>
</dbReference>
<evidence type="ECO:0000313" key="9">
    <source>
        <dbReference type="Proteomes" id="UP000053372"/>
    </source>
</evidence>
<dbReference type="AlphaFoldDB" id="A0A0V7ZBB7"/>
<dbReference type="InterPro" id="IPR013655">
    <property type="entry name" value="PAS_fold_3"/>
</dbReference>
<proteinExistence type="predicted"/>
<dbReference type="Pfam" id="PF08447">
    <property type="entry name" value="PAS_3"/>
    <property type="match status" value="1"/>
</dbReference>
<dbReference type="InterPro" id="IPR003594">
    <property type="entry name" value="HATPase_dom"/>
</dbReference>
<dbReference type="SUPFAM" id="SSF47384">
    <property type="entry name" value="Homodimeric domain of signal transducing histidine kinase"/>
    <property type="match status" value="1"/>
</dbReference>
<evidence type="ECO:0000256" key="2">
    <source>
        <dbReference type="ARBA" id="ARBA00012438"/>
    </source>
</evidence>
<comment type="catalytic activity">
    <reaction evidence="1">
        <text>ATP + protein L-histidine = ADP + protein N-phospho-L-histidine.</text>
        <dbReference type="EC" id="2.7.13.3"/>
    </reaction>
</comment>
<dbReference type="InterPro" id="IPR013656">
    <property type="entry name" value="PAS_4"/>
</dbReference>
<dbReference type="Pfam" id="PF08448">
    <property type="entry name" value="PAS_4"/>
    <property type="match status" value="1"/>
</dbReference>
<name>A0A0V7ZBB7_9CYAN</name>
<keyword evidence="4" id="KW-0418">Kinase</keyword>
<dbReference type="PANTHER" id="PTHR43065">
    <property type="entry name" value="SENSOR HISTIDINE KINASE"/>
    <property type="match status" value="1"/>
</dbReference>
<dbReference type="PANTHER" id="PTHR43065:SF50">
    <property type="entry name" value="HISTIDINE KINASE"/>
    <property type="match status" value="1"/>
</dbReference>
<evidence type="ECO:0000313" key="8">
    <source>
        <dbReference type="EMBL" id="KST61797.1"/>
    </source>
</evidence>
<dbReference type="PRINTS" id="PR00344">
    <property type="entry name" value="BCTRLSENSOR"/>
</dbReference>
<evidence type="ECO:0000256" key="3">
    <source>
        <dbReference type="ARBA" id="ARBA00022553"/>
    </source>
</evidence>
<feature type="domain" description="PAC" evidence="7">
    <location>
        <begin position="103"/>
        <end position="155"/>
    </location>
</feature>
<dbReference type="GO" id="GO:0000155">
    <property type="term" value="F:phosphorelay sensor kinase activity"/>
    <property type="evidence" value="ECO:0007669"/>
    <property type="project" value="InterPro"/>
</dbReference>